<dbReference type="PROSITE" id="PS50802">
    <property type="entry name" value="OTU"/>
    <property type="match status" value="1"/>
</dbReference>
<dbReference type="InterPro" id="IPR050704">
    <property type="entry name" value="Peptidase_C85-like"/>
</dbReference>
<accession>A0A1X7USR7</accession>
<dbReference type="Pfam" id="PF02338">
    <property type="entry name" value="OTU"/>
    <property type="match status" value="1"/>
</dbReference>
<dbReference type="Gene3D" id="3.90.70.80">
    <property type="match status" value="1"/>
</dbReference>
<dbReference type="GO" id="GO:0016579">
    <property type="term" value="P:protein deubiquitination"/>
    <property type="evidence" value="ECO:0007669"/>
    <property type="project" value="TreeGrafter"/>
</dbReference>
<dbReference type="SUPFAM" id="SSF54001">
    <property type="entry name" value="Cysteine proteinases"/>
    <property type="match status" value="1"/>
</dbReference>
<protein>
    <recommendedName>
        <fullName evidence="2">OTU domain-containing protein</fullName>
    </recommendedName>
</protein>
<name>A0A1X7USR7_AMPQE</name>
<feature type="compositionally biased region" description="Basic and acidic residues" evidence="1">
    <location>
        <begin position="131"/>
        <end position="146"/>
    </location>
</feature>
<sequence length="381" mass="42476">MLRCNVNVEKGLVNGALGTVQAISETRITVKFDRITDPCEIEKVKISAGMAYVALSRVRTLSGVHLTCFNPKSLMVSSCSIKEINRLRQLYRPDLPQYAIPTDCGSRKRTLTGTIDEPQAKNQKNMPPPKVARDKRSRPSDSKNNDKANCPKKPPTVITNNNNDDSNDRVMTGMSTRASNLKYHPPNAATQKAWCNALNLGFVKSYRPKLGSPTTELTVPKGSTNVPGDGNCLFNALSHAITGSYIQQNFIRSAIIRHMPTMENGLRSWLTPYNSVKEYNALEGMDKNYTWAGDIEMLTMADLLNVYIYSYNEEGNAWVRYSPLTRNADPNSPAKYLTLVNMNHYLVVTSIADKEIANTNNSGDKNACDDDKEKRKKGQKE</sequence>
<dbReference type="AlphaFoldDB" id="A0A1X7USR7"/>
<organism evidence="3">
    <name type="scientific">Amphimedon queenslandica</name>
    <name type="common">Sponge</name>
    <dbReference type="NCBI Taxonomy" id="400682"/>
    <lineage>
        <taxon>Eukaryota</taxon>
        <taxon>Metazoa</taxon>
        <taxon>Porifera</taxon>
        <taxon>Demospongiae</taxon>
        <taxon>Heteroscleromorpha</taxon>
        <taxon>Haplosclerida</taxon>
        <taxon>Niphatidae</taxon>
        <taxon>Amphimedon</taxon>
    </lineage>
</organism>
<dbReference type="PANTHER" id="PTHR12419">
    <property type="entry name" value="OTU DOMAIN CONTAINING PROTEIN"/>
    <property type="match status" value="1"/>
</dbReference>
<dbReference type="InterPro" id="IPR003323">
    <property type="entry name" value="OTU_dom"/>
</dbReference>
<dbReference type="InterPro" id="IPR038765">
    <property type="entry name" value="Papain-like_cys_pep_sf"/>
</dbReference>
<feature type="region of interest" description="Disordered" evidence="1">
    <location>
        <begin position="358"/>
        <end position="381"/>
    </location>
</feature>
<evidence type="ECO:0000256" key="1">
    <source>
        <dbReference type="SAM" id="MobiDB-lite"/>
    </source>
</evidence>
<dbReference type="InParanoid" id="A0A1X7USR7"/>
<dbReference type="STRING" id="400682.A0A1X7USR7"/>
<dbReference type="eggNOG" id="KOG1864">
    <property type="taxonomic scope" value="Eukaryota"/>
</dbReference>
<dbReference type="PANTHER" id="PTHR12419:SF7">
    <property type="entry name" value="OTU DOMAIN-CONTAINING PROTEIN 3"/>
    <property type="match status" value="1"/>
</dbReference>
<dbReference type="GO" id="GO:0004843">
    <property type="term" value="F:cysteine-type deubiquitinase activity"/>
    <property type="evidence" value="ECO:0007669"/>
    <property type="project" value="TreeGrafter"/>
</dbReference>
<dbReference type="CDD" id="cd22755">
    <property type="entry name" value="OTU_CeDUB-like"/>
    <property type="match status" value="1"/>
</dbReference>
<feature type="region of interest" description="Disordered" evidence="1">
    <location>
        <begin position="101"/>
        <end position="172"/>
    </location>
</feature>
<proteinExistence type="predicted"/>
<evidence type="ECO:0000259" key="2">
    <source>
        <dbReference type="PROSITE" id="PS50802"/>
    </source>
</evidence>
<feature type="domain" description="OTU" evidence="2">
    <location>
        <begin position="221"/>
        <end position="351"/>
    </location>
</feature>
<dbReference type="EnsemblMetazoa" id="Aqu2.1.30696_001">
    <property type="protein sequence ID" value="Aqu2.1.30696_001"/>
    <property type="gene ID" value="Aqu2.1.30696"/>
</dbReference>
<evidence type="ECO:0000313" key="3">
    <source>
        <dbReference type="EnsemblMetazoa" id="Aqu2.1.30696_001"/>
    </source>
</evidence>
<dbReference type="OrthoDB" id="10036850at2759"/>
<reference evidence="3" key="1">
    <citation type="submission" date="2017-05" db="UniProtKB">
        <authorList>
            <consortium name="EnsemblMetazoa"/>
        </authorList>
    </citation>
    <scope>IDENTIFICATION</scope>
</reference>